<sequence length="120" mass="13623">MIDRVNEELLRTERVGVLQPVKMSEWAAPIAPILKRNEQIRIRGDSGSVALAEKYPIARVEDLFARLSGGEKFTKLDLKDAYLHVQLDEATSTLLTINTPRGLYSTLACLSVLRRHLRFF</sequence>
<dbReference type="InterPro" id="IPR050951">
    <property type="entry name" value="Retrovirus_Pol_polyprotein"/>
</dbReference>
<keyword evidence="2" id="KW-1185">Reference proteome</keyword>
<name>A0AAQ4FH58_AMBAM</name>
<gene>
    <name evidence="1" type="ORF">V5799_023948</name>
</gene>
<dbReference type="InterPro" id="IPR043128">
    <property type="entry name" value="Rev_trsase/Diguanyl_cyclase"/>
</dbReference>
<dbReference type="GO" id="GO:0071897">
    <property type="term" value="P:DNA biosynthetic process"/>
    <property type="evidence" value="ECO:0007669"/>
    <property type="project" value="UniProtKB-ARBA"/>
</dbReference>
<dbReference type="Gene3D" id="3.30.70.270">
    <property type="match status" value="1"/>
</dbReference>
<dbReference type="EMBL" id="JARKHS020002822">
    <property type="protein sequence ID" value="KAK8786276.1"/>
    <property type="molecule type" value="Genomic_DNA"/>
</dbReference>
<reference evidence="1 2" key="1">
    <citation type="journal article" date="2023" name="Arcadia Sci">
        <title>De novo assembly of a long-read Amblyomma americanum tick genome.</title>
        <authorList>
            <person name="Chou S."/>
            <person name="Poskanzer K.E."/>
            <person name="Rollins M."/>
            <person name="Thuy-Boun P.S."/>
        </authorList>
    </citation>
    <scope>NUCLEOTIDE SEQUENCE [LARGE SCALE GENOMIC DNA]</scope>
    <source>
        <strain evidence="1">F_SG_1</strain>
        <tissue evidence="1">Salivary glands</tissue>
    </source>
</reference>
<comment type="caution">
    <text evidence="1">The sequence shown here is derived from an EMBL/GenBank/DDBJ whole genome shotgun (WGS) entry which is preliminary data.</text>
</comment>
<dbReference type="Proteomes" id="UP001321473">
    <property type="component" value="Unassembled WGS sequence"/>
</dbReference>
<protein>
    <recommendedName>
        <fullName evidence="3">Reverse transcriptase domain-containing protein</fullName>
    </recommendedName>
</protein>
<evidence type="ECO:0008006" key="3">
    <source>
        <dbReference type="Google" id="ProtNLM"/>
    </source>
</evidence>
<dbReference type="InterPro" id="IPR043502">
    <property type="entry name" value="DNA/RNA_pol_sf"/>
</dbReference>
<dbReference type="SUPFAM" id="SSF56672">
    <property type="entry name" value="DNA/RNA polymerases"/>
    <property type="match status" value="1"/>
</dbReference>
<organism evidence="1 2">
    <name type="scientific">Amblyomma americanum</name>
    <name type="common">Lone star tick</name>
    <dbReference type="NCBI Taxonomy" id="6943"/>
    <lineage>
        <taxon>Eukaryota</taxon>
        <taxon>Metazoa</taxon>
        <taxon>Ecdysozoa</taxon>
        <taxon>Arthropoda</taxon>
        <taxon>Chelicerata</taxon>
        <taxon>Arachnida</taxon>
        <taxon>Acari</taxon>
        <taxon>Parasitiformes</taxon>
        <taxon>Ixodida</taxon>
        <taxon>Ixodoidea</taxon>
        <taxon>Ixodidae</taxon>
        <taxon>Amblyomminae</taxon>
        <taxon>Amblyomma</taxon>
    </lineage>
</organism>
<accession>A0AAQ4FH58</accession>
<evidence type="ECO:0000313" key="2">
    <source>
        <dbReference type="Proteomes" id="UP001321473"/>
    </source>
</evidence>
<dbReference type="PANTHER" id="PTHR37984">
    <property type="entry name" value="PROTEIN CBG26694"/>
    <property type="match status" value="1"/>
</dbReference>
<dbReference type="Gene3D" id="3.10.10.10">
    <property type="entry name" value="HIV Type 1 Reverse Transcriptase, subunit A, domain 1"/>
    <property type="match status" value="1"/>
</dbReference>
<proteinExistence type="predicted"/>
<dbReference type="PANTHER" id="PTHR37984:SF5">
    <property type="entry name" value="PROTEIN NYNRIN-LIKE"/>
    <property type="match status" value="1"/>
</dbReference>
<dbReference type="AlphaFoldDB" id="A0AAQ4FH58"/>
<evidence type="ECO:0000313" key="1">
    <source>
        <dbReference type="EMBL" id="KAK8786276.1"/>
    </source>
</evidence>